<dbReference type="EMBL" id="CP114040">
    <property type="protein sequence ID" value="WAS92918.1"/>
    <property type="molecule type" value="Genomic_DNA"/>
</dbReference>
<feature type="compositionally biased region" description="Acidic residues" evidence="1">
    <location>
        <begin position="20"/>
        <end position="35"/>
    </location>
</feature>
<sequence>MAPFIPQSESAAAPGVSSDVSEEVSADDLLTDEDSEARWGQGIGQHQGIGKGKGKGGKPTFGKSIEVCNNFLGEEVWVATMLRIDGSETVDGWTVIPPDDCQMVVTNYTGPGELYARVEDLGGLDVTSLPLPVLGCIDRSTPSFLTTELDLCLDSGQSFQGFARHPNTSLWTIDVP</sequence>
<gene>
    <name evidence="2" type="ORF">O0S08_42655</name>
</gene>
<reference evidence="2" key="1">
    <citation type="submission" date="2022-11" db="EMBL/GenBank/DDBJ databases">
        <title>Minimal conservation of predation-associated metabolite biosynthetic gene clusters underscores biosynthetic potential of Myxococcota including descriptions for ten novel species: Archangium lansinium sp. nov., Myxococcus landrumus sp. nov., Nannocystis bai.</title>
        <authorList>
            <person name="Ahearne A."/>
            <person name="Stevens C."/>
            <person name="Dowd S."/>
        </authorList>
    </citation>
    <scope>NUCLEOTIDE SEQUENCE</scope>
    <source>
        <strain evidence="2">Fl3</strain>
    </source>
</reference>
<evidence type="ECO:0000313" key="3">
    <source>
        <dbReference type="Proteomes" id="UP001164459"/>
    </source>
</evidence>
<evidence type="ECO:0000256" key="1">
    <source>
        <dbReference type="SAM" id="MobiDB-lite"/>
    </source>
</evidence>
<accession>A0ABY7H0Z5</accession>
<feature type="region of interest" description="Disordered" evidence="1">
    <location>
        <begin position="1"/>
        <end position="57"/>
    </location>
</feature>
<dbReference type="RefSeq" id="WP_269035273.1">
    <property type="nucleotide sequence ID" value="NZ_CP114040.1"/>
</dbReference>
<keyword evidence="3" id="KW-1185">Reference proteome</keyword>
<evidence type="ECO:0000313" key="2">
    <source>
        <dbReference type="EMBL" id="WAS92918.1"/>
    </source>
</evidence>
<organism evidence="2 3">
    <name type="scientific">Nannocystis punicea</name>
    <dbReference type="NCBI Taxonomy" id="2995304"/>
    <lineage>
        <taxon>Bacteria</taxon>
        <taxon>Pseudomonadati</taxon>
        <taxon>Myxococcota</taxon>
        <taxon>Polyangia</taxon>
        <taxon>Nannocystales</taxon>
        <taxon>Nannocystaceae</taxon>
        <taxon>Nannocystis</taxon>
    </lineage>
</organism>
<dbReference type="Proteomes" id="UP001164459">
    <property type="component" value="Chromosome"/>
</dbReference>
<name>A0ABY7H0Z5_9BACT</name>
<proteinExistence type="predicted"/>
<protein>
    <submittedName>
        <fullName evidence="2">DUF1036 domain-containing protein</fullName>
    </submittedName>
</protein>
<feature type="compositionally biased region" description="Gly residues" evidence="1">
    <location>
        <begin position="41"/>
        <end position="51"/>
    </location>
</feature>